<dbReference type="InterPro" id="IPR005495">
    <property type="entry name" value="LptG/LptF_permease"/>
</dbReference>
<evidence type="ECO:0000313" key="8">
    <source>
        <dbReference type="Proteomes" id="UP000787625"/>
    </source>
</evidence>
<evidence type="ECO:0000313" key="7">
    <source>
        <dbReference type="EMBL" id="HJD53611.1"/>
    </source>
</evidence>
<evidence type="ECO:0000256" key="1">
    <source>
        <dbReference type="ARBA" id="ARBA00004651"/>
    </source>
</evidence>
<dbReference type="Pfam" id="PF03739">
    <property type="entry name" value="LptF_LptG"/>
    <property type="match status" value="1"/>
</dbReference>
<dbReference type="PANTHER" id="PTHR33529">
    <property type="entry name" value="SLR0882 PROTEIN-RELATED"/>
    <property type="match status" value="1"/>
</dbReference>
<feature type="transmembrane region" description="Helical" evidence="6">
    <location>
        <begin position="429"/>
        <end position="452"/>
    </location>
</feature>
<keyword evidence="4 6" id="KW-1133">Transmembrane helix</keyword>
<dbReference type="AlphaFoldDB" id="A0A9D2UJR8"/>
<comment type="subcellular location">
    <subcellularLocation>
        <location evidence="1">Cell membrane</location>
        <topology evidence="1">Multi-pass membrane protein</topology>
    </subcellularLocation>
</comment>
<evidence type="ECO:0000256" key="2">
    <source>
        <dbReference type="ARBA" id="ARBA00022475"/>
    </source>
</evidence>
<organism evidence="7 8">
    <name type="scientific">Candidatus Avibacteroides avistercoris</name>
    <dbReference type="NCBI Taxonomy" id="2840690"/>
    <lineage>
        <taxon>Bacteria</taxon>
        <taxon>Pseudomonadati</taxon>
        <taxon>Bacteroidota</taxon>
        <taxon>Bacteroidia</taxon>
        <taxon>Bacteroidales</taxon>
        <taxon>Bacteroidaceae</taxon>
        <taxon>Bacteroidaceae incertae sedis</taxon>
        <taxon>Candidatus Avibacteroides</taxon>
    </lineage>
</organism>
<accession>A0A9D2UJR8</accession>
<reference evidence="7" key="2">
    <citation type="submission" date="2021-04" db="EMBL/GenBank/DDBJ databases">
        <authorList>
            <person name="Gilroy R."/>
        </authorList>
    </citation>
    <scope>NUCLEOTIDE SEQUENCE</scope>
    <source>
        <strain evidence="7">MalCec1-1739</strain>
    </source>
</reference>
<feature type="transmembrane region" description="Helical" evidence="6">
    <location>
        <begin position="12"/>
        <end position="36"/>
    </location>
</feature>
<proteinExistence type="predicted"/>
<evidence type="ECO:0000256" key="6">
    <source>
        <dbReference type="SAM" id="Phobius"/>
    </source>
</evidence>
<feature type="transmembrane region" description="Helical" evidence="6">
    <location>
        <begin position="584"/>
        <end position="603"/>
    </location>
</feature>
<reference evidence="7" key="1">
    <citation type="journal article" date="2021" name="PeerJ">
        <title>Extensive microbial diversity within the chicken gut microbiome revealed by metagenomics and culture.</title>
        <authorList>
            <person name="Gilroy R."/>
            <person name="Ravi A."/>
            <person name="Getino M."/>
            <person name="Pursley I."/>
            <person name="Horton D.L."/>
            <person name="Alikhan N.F."/>
            <person name="Baker D."/>
            <person name="Gharbi K."/>
            <person name="Hall N."/>
            <person name="Watson M."/>
            <person name="Adriaenssens E.M."/>
            <person name="Foster-Nyarko E."/>
            <person name="Jarju S."/>
            <person name="Secka A."/>
            <person name="Antonio M."/>
            <person name="Oren A."/>
            <person name="Chaudhuri R.R."/>
            <person name="La Ragione R."/>
            <person name="Hildebrand F."/>
            <person name="Pallen M.J."/>
        </authorList>
    </citation>
    <scope>NUCLEOTIDE SEQUENCE</scope>
    <source>
        <strain evidence="7">MalCec1-1739</strain>
    </source>
</reference>
<dbReference type="EMBL" id="DWUP01000185">
    <property type="protein sequence ID" value="HJD53611.1"/>
    <property type="molecule type" value="Genomic_DNA"/>
</dbReference>
<dbReference type="Proteomes" id="UP000787625">
    <property type="component" value="Unassembled WGS sequence"/>
</dbReference>
<keyword evidence="2" id="KW-1003">Cell membrane</keyword>
<keyword evidence="5 6" id="KW-0472">Membrane</keyword>
<sequence length="630" mass="71556">MPIIKKLDKFILRSFILLFCATFFICLFIFMMQFLWKYVDELVGKGLAMTVLAQFFFYSALTLVPSSLPLAVLLASLMTFGNFGERYELLAMKAAGIPLTRIMAPLIVFSIFLGATSFYFQNVIAPNASVKLWTLIVSMRQKSPELDIPEGVFYNEIPRRNLYVKSKDRDTGMMYGVMIYDFTNGFEDARILVSDSGKLEMTADKKYLKLTLYSGEQFENLKNQSGLSRNVPYRRESFSGKEMLIEFDSGFNMADAGFMANQSMSKNMSQLSSDIDSMTVRSDSIGRSYYAESIDKLQYYKASHVDSDEEAYYSTARTNVDSIYDNASLSDKRKYLDGAKRTVSSTLNDWKFRNYTLDENDYQVRKHWTEWYRKITLSLACIIFFFIGSPLGAIIRKGGLGMPVVVSVVIFIFYYIIDNTAYKMARDGNWNVTFGMLLSTVVLSGLGAFLTYKANKDSTVLNADAYRTFMHKLLLIPAVRHYARKDVIIDTPDAADVRERLGRLSAMTRDYLATHKLRRLPSYVGLFAGAGRDDSLRELSEVLEHLCETLSNSRSLTVLSLASGLPVLATTAHLGPFADRRLNIAAAIILPVGLWFYVRSLIFRNRLYRDLNKIADICKNLDREITDGKL</sequence>
<evidence type="ECO:0000256" key="5">
    <source>
        <dbReference type="ARBA" id="ARBA00023136"/>
    </source>
</evidence>
<comment type="caution">
    <text evidence="7">The sequence shown here is derived from an EMBL/GenBank/DDBJ whole genome shotgun (WGS) entry which is preliminary data.</text>
</comment>
<feature type="transmembrane region" description="Helical" evidence="6">
    <location>
        <begin position="400"/>
        <end position="417"/>
    </location>
</feature>
<keyword evidence="3 6" id="KW-0812">Transmembrane</keyword>
<feature type="transmembrane region" description="Helical" evidence="6">
    <location>
        <begin position="56"/>
        <end position="81"/>
    </location>
</feature>
<name>A0A9D2UJR8_9BACT</name>
<dbReference type="GO" id="GO:0043190">
    <property type="term" value="C:ATP-binding cassette (ABC) transporter complex"/>
    <property type="evidence" value="ECO:0007669"/>
    <property type="project" value="TreeGrafter"/>
</dbReference>
<protein>
    <submittedName>
        <fullName evidence="7">LptF/LptG family permease</fullName>
    </submittedName>
</protein>
<dbReference type="GO" id="GO:0015920">
    <property type="term" value="P:lipopolysaccharide transport"/>
    <property type="evidence" value="ECO:0007669"/>
    <property type="project" value="TreeGrafter"/>
</dbReference>
<evidence type="ECO:0000256" key="4">
    <source>
        <dbReference type="ARBA" id="ARBA00022989"/>
    </source>
</evidence>
<evidence type="ECO:0000256" key="3">
    <source>
        <dbReference type="ARBA" id="ARBA00022692"/>
    </source>
</evidence>
<feature type="transmembrane region" description="Helical" evidence="6">
    <location>
        <begin position="371"/>
        <end position="388"/>
    </location>
</feature>
<feature type="transmembrane region" description="Helical" evidence="6">
    <location>
        <begin position="102"/>
        <end position="120"/>
    </location>
</feature>
<dbReference type="PANTHER" id="PTHR33529:SF6">
    <property type="entry name" value="YJGP_YJGQ FAMILY PERMEASE"/>
    <property type="match status" value="1"/>
</dbReference>
<gene>
    <name evidence="7" type="ORF">IAA93_07815</name>
</gene>